<dbReference type="PANTHER" id="PTHR35399:SF4">
    <property type="entry name" value="MEMBRANE PROTEIN"/>
    <property type="match status" value="1"/>
</dbReference>
<dbReference type="PANTHER" id="PTHR35399">
    <property type="entry name" value="SLR8030 PROTEIN"/>
    <property type="match status" value="1"/>
</dbReference>
<evidence type="ECO:0000313" key="1">
    <source>
        <dbReference type="EMBL" id="GAA1683708.1"/>
    </source>
</evidence>
<dbReference type="Pfam" id="PF05787">
    <property type="entry name" value="PhoX"/>
    <property type="match status" value="2"/>
</dbReference>
<dbReference type="InterPro" id="IPR019546">
    <property type="entry name" value="TAT_signal_bac_arc"/>
</dbReference>
<dbReference type="NCBIfam" id="TIGR01409">
    <property type="entry name" value="TAT_signal_seq"/>
    <property type="match status" value="1"/>
</dbReference>
<name>A0ABN2H9G3_9ACTN</name>
<comment type="caution">
    <text evidence="1">The sequence shown here is derived from an EMBL/GenBank/DDBJ whole genome shotgun (WGS) entry which is preliminary data.</text>
</comment>
<protein>
    <submittedName>
        <fullName evidence="1">PhoX family protein</fullName>
    </submittedName>
</protein>
<dbReference type="Proteomes" id="UP001500280">
    <property type="component" value="Unassembled WGS sequence"/>
</dbReference>
<sequence length="485" mass="52922">MSCVYRTFTGDHCLSLEFAEAALMSQLSRRQFVGTAAAAGAAVTVAGSVEALYTAAPALGTSGPKIGYGPLIPDPDGMLDLPHGFRYDILSREGTIRSDGLAVPSRFDGMGTFAARDGGAHLVRNHECSPTSKIKVVAPPERTYDPGGAGGTSTLVVNRHHRTLKEYVSLGGTAINCSGGITPWRTWLTCEETELKAGQSGYTKDHGFIFEVDPYDDRRNNNPFPLKEMGRFQHEAVAIDPATGIVYETEDAFVAPLGGFYRFLPNRPRGGWGSLRAGGELQAMHIPGLLDMSTVQEAGAIFHGVQWVKVPDPLATTESVRAQAYSKPITGGYKLEGCWWGTRDRCVYFVSSFARTELGPKIDHDGQVWRYDPRKHTLRLEVIFKRDKPGSDNPEFDAPDNITMSPYGGLMMCEDGIGDQHILGTTEDGKVFKFAKNTANIGTPEEPEYGELTGAGFSADGRTMFFNVYNPGITYAITGPWRRRR</sequence>
<dbReference type="InterPro" id="IPR006311">
    <property type="entry name" value="TAT_signal"/>
</dbReference>
<evidence type="ECO:0000313" key="2">
    <source>
        <dbReference type="Proteomes" id="UP001500280"/>
    </source>
</evidence>
<dbReference type="SUPFAM" id="SSF75011">
    <property type="entry name" value="3-carboxy-cis,cis-mucoante lactonizing enzyme"/>
    <property type="match status" value="1"/>
</dbReference>
<gene>
    <name evidence="1" type="ORF">GCM10009745_30140</name>
</gene>
<dbReference type="PROSITE" id="PS51318">
    <property type="entry name" value="TAT"/>
    <property type="match status" value="1"/>
</dbReference>
<organism evidence="1 2">
    <name type="scientific">Kribbella yunnanensis</name>
    <dbReference type="NCBI Taxonomy" id="190194"/>
    <lineage>
        <taxon>Bacteria</taxon>
        <taxon>Bacillati</taxon>
        <taxon>Actinomycetota</taxon>
        <taxon>Actinomycetes</taxon>
        <taxon>Propionibacteriales</taxon>
        <taxon>Kribbellaceae</taxon>
        <taxon>Kribbella</taxon>
    </lineage>
</organism>
<proteinExistence type="predicted"/>
<dbReference type="EMBL" id="BAAANF010000009">
    <property type="protein sequence ID" value="GAA1683708.1"/>
    <property type="molecule type" value="Genomic_DNA"/>
</dbReference>
<dbReference type="InterPro" id="IPR008557">
    <property type="entry name" value="PhoX"/>
</dbReference>
<reference evidence="1 2" key="1">
    <citation type="journal article" date="2019" name="Int. J. Syst. Evol. Microbiol.">
        <title>The Global Catalogue of Microorganisms (GCM) 10K type strain sequencing project: providing services to taxonomists for standard genome sequencing and annotation.</title>
        <authorList>
            <consortium name="The Broad Institute Genomics Platform"/>
            <consortium name="The Broad Institute Genome Sequencing Center for Infectious Disease"/>
            <person name="Wu L."/>
            <person name="Ma J."/>
        </authorList>
    </citation>
    <scope>NUCLEOTIDE SEQUENCE [LARGE SCALE GENOMIC DNA]</scope>
    <source>
        <strain evidence="1 2">JCM 14307</strain>
    </source>
</reference>
<accession>A0ABN2H9G3</accession>
<keyword evidence="2" id="KW-1185">Reference proteome</keyword>